<dbReference type="PANTHER" id="PTHR30537:SF35">
    <property type="entry name" value="TRANSCRIPTIONAL REGULATORY PROTEIN"/>
    <property type="match status" value="1"/>
</dbReference>
<dbReference type="EMBL" id="SATR01000001">
    <property type="protein sequence ID" value="TFH93389.1"/>
    <property type="molecule type" value="Genomic_DNA"/>
</dbReference>
<dbReference type="FunFam" id="3.40.190.290:FF:000001">
    <property type="entry name" value="Transcriptional regulator, LysR family"/>
    <property type="match status" value="1"/>
</dbReference>
<comment type="caution">
    <text evidence="6">The sequence shown here is derived from an EMBL/GenBank/DDBJ whole genome shotgun (WGS) entry which is preliminary data.</text>
</comment>
<dbReference type="RefSeq" id="WP_134833649.1">
    <property type="nucleotide sequence ID" value="NZ_SATR01000001.1"/>
</dbReference>
<proteinExistence type="inferred from homology"/>
<dbReference type="Gene3D" id="1.10.10.10">
    <property type="entry name" value="Winged helix-like DNA-binding domain superfamily/Winged helix DNA-binding domain"/>
    <property type="match status" value="1"/>
</dbReference>
<dbReference type="PANTHER" id="PTHR30537">
    <property type="entry name" value="HTH-TYPE TRANSCRIPTIONAL REGULATOR"/>
    <property type="match status" value="1"/>
</dbReference>
<dbReference type="InterPro" id="IPR000847">
    <property type="entry name" value="LysR_HTH_N"/>
</dbReference>
<protein>
    <submittedName>
        <fullName evidence="6">LysR family transcriptional regulator</fullName>
    </submittedName>
</protein>
<dbReference type="InterPro" id="IPR058163">
    <property type="entry name" value="LysR-type_TF_proteobact-type"/>
</dbReference>
<dbReference type="SUPFAM" id="SSF53850">
    <property type="entry name" value="Periplasmic binding protein-like II"/>
    <property type="match status" value="1"/>
</dbReference>
<dbReference type="InterPro" id="IPR036390">
    <property type="entry name" value="WH_DNA-bd_sf"/>
</dbReference>
<dbReference type="Proteomes" id="UP000297753">
    <property type="component" value="Unassembled WGS sequence"/>
</dbReference>
<feature type="domain" description="HTH lysR-type" evidence="5">
    <location>
        <begin position="1"/>
        <end position="59"/>
    </location>
</feature>
<dbReference type="PROSITE" id="PS50931">
    <property type="entry name" value="HTH_LYSR"/>
    <property type="match status" value="1"/>
</dbReference>
<accession>A0A4Y8WL06</accession>
<dbReference type="InterPro" id="IPR005119">
    <property type="entry name" value="LysR_subst-bd"/>
</dbReference>
<dbReference type="FunFam" id="1.10.10.10:FF:000001">
    <property type="entry name" value="LysR family transcriptional regulator"/>
    <property type="match status" value="1"/>
</dbReference>
<organism evidence="6 7">
    <name type="scientific">Vibrio ouci</name>
    <dbReference type="NCBI Taxonomy" id="2499078"/>
    <lineage>
        <taxon>Bacteria</taxon>
        <taxon>Pseudomonadati</taxon>
        <taxon>Pseudomonadota</taxon>
        <taxon>Gammaproteobacteria</taxon>
        <taxon>Vibrionales</taxon>
        <taxon>Vibrionaceae</taxon>
        <taxon>Vibrio</taxon>
    </lineage>
</organism>
<keyword evidence="2" id="KW-0805">Transcription regulation</keyword>
<evidence type="ECO:0000313" key="6">
    <source>
        <dbReference type="EMBL" id="TFH93389.1"/>
    </source>
</evidence>
<dbReference type="Gene3D" id="3.40.190.290">
    <property type="match status" value="1"/>
</dbReference>
<name>A0A4Y8WL06_9VIBR</name>
<dbReference type="SUPFAM" id="SSF46785">
    <property type="entry name" value="Winged helix' DNA-binding domain"/>
    <property type="match status" value="1"/>
</dbReference>
<dbReference type="GO" id="GO:0003700">
    <property type="term" value="F:DNA-binding transcription factor activity"/>
    <property type="evidence" value="ECO:0007669"/>
    <property type="project" value="InterPro"/>
</dbReference>
<dbReference type="InterPro" id="IPR036388">
    <property type="entry name" value="WH-like_DNA-bd_sf"/>
</dbReference>
<dbReference type="GO" id="GO:0043565">
    <property type="term" value="F:sequence-specific DNA binding"/>
    <property type="evidence" value="ECO:0007669"/>
    <property type="project" value="TreeGrafter"/>
</dbReference>
<keyword evidence="4" id="KW-0804">Transcription</keyword>
<keyword evidence="3" id="KW-0238">DNA-binding</keyword>
<dbReference type="AlphaFoldDB" id="A0A4Y8WL06"/>
<dbReference type="Pfam" id="PF00126">
    <property type="entry name" value="HTH_1"/>
    <property type="match status" value="1"/>
</dbReference>
<evidence type="ECO:0000256" key="3">
    <source>
        <dbReference type="ARBA" id="ARBA00023125"/>
    </source>
</evidence>
<evidence type="ECO:0000256" key="4">
    <source>
        <dbReference type="ARBA" id="ARBA00023163"/>
    </source>
</evidence>
<evidence type="ECO:0000313" key="7">
    <source>
        <dbReference type="Proteomes" id="UP000297753"/>
    </source>
</evidence>
<comment type="similarity">
    <text evidence="1">Belongs to the LysR transcriptional regulatory family.</text>
</comment>
<reference evidence="6 7" key="1">
    <citation type="submission" date="2019-01" db="EMBL/GenBank/DDBJ databases">
        <title>Vibrio BEI176 sp. nov, a marine bacterium isolated from China: eastern marignal seas.</title>
        <authorList>
            <person name="Li B."/>
        </authorList>
    </citation>
    <scope>NUCLEOTIDE SEQUENCE [LARGE SCALE GENOMIC DNA]</scope>
    <source>
        <strain evidence="6 7">BEI176</strain>
    </source>
</reference>
<dbReference type="Pfam" id="PF03466">
    <property type="entry name" value="LysR_substrate"/>
    <property type="match status" value="1"/>
</dbReference>
<evidence type="ECO:0000256" key="1">
    <source>
        <dbReference type="ARBA" id="ARBA00009437"/>
    </source>
</evidence>
<dbReference type="OrthoDB" id="9786526at2"/>
<dbReference type="GO" id="GO:0006351">
    <property type="term" value="P:DNA-templated transcription"/>
    <property type="evidence" value="ECO:0007669"/>
    <property type="project" value="TreeGrafter"/>
</dbReference>
<keyword evidence="7" id="KW-1185">Reference proteome</keyword>
<evidence type="ECO:0000256" key="2">
    <source>
        <dbReference type="ARBA" id="ARBA00023015"/>
    </source>
</evidence>
<evidence type="ECO:0000259" key="5">
    <source>
        <dbReference type="PROSITE" id="PS50931"/>
    </source>
</evidence>
<gene>
    <name evidence="6" type="ORF">ELS82_00075</name>
</gene>
<sequence>MDQLTSMKTFVTVVQSGSFASAAEVLGISSTMVGKHIKSLETNLAIKLLNRTTRKQSLTESGNLYFEHCMEILEKIRVKESEIRESNSKPSGVIKITAPITFGSECVSNAIHEFVRIYPDVKIDLMLSDFVVDLIGGQYDLAFRIGDVPDSGMVARPLQPYRLVVCASPQYIARYGEPETPLDLERHNCLLFNYHKILRTWTFCSKSSNISVELNGNLSINNGFALKNAALNGSGIIIQPEILLEEELRSGKLVEILKNFPLPIRPMHLIYMRDQKMPLRLRKFIEFCMNQWGI</sequence>